<gene>
    <name evidence="1" type="ORF">K458DRAFT_385420</name>
</gene>
<accession>A0A6G1JCA6</accession>
<sequence>MAALEDGALSHSEPSNCTGGSVYFSAHPVDSLLYQNPDLFHDIYVYKCVTTVVFTTGDRGVGGNFSESLERGLEAAYAHMASVPANETPWAETSLQFSRNSVMLRFLRDVPSIQIVYLRLPDGGSDGTGHESSGGDSLKKLYNNDVKSIDTTDGSTFYTLDSLKDLIAAVLKQRAPLNIRVLDFKRSIPEDDEFDGDHADHAISARLVADVVEQNKIEGEVLGYAGSFMRKLDPTLNDTIPDFAIKSDAFFQYAKHDKHMCQTYDGCINGHPETTSEDAPDDVRYVATWLEREYYVS</sequence>
<keyword evidence="2" id="KW-1185">Reference proteome</keyword>
<protein>
    <submittedName>
        <fullName evidence="1">Uncharacterized protein</fullName>
    </submittedName>
</protein>
<dbReference type="InterPro" id="IPR024078">
    <property type="entry name" value="LmbE-like_dom_sf"/>
</dbReference>
<reference evidence="1" key="1">
    <citation type="journal article" date="2020" name="Stud. Mycol.">
        <title>101 Dothideomycetes genomes: a test case for predicting lifestyles and emergence of pathogens.</title>
        <authorList>
            <person name="Haridas S."/>
            <person name="Albert R."/>
            <person name="Binder M."/>
            <person name="Bloem J."/>
            <person name="Labutti K."/>
            <person name="Salamov A."/>
            <person name="Andreopoulos B."/>
            <person name="Baker S."/>
            <person name="Barry K."/>
            <person name="Bills G."/>
            <person name="Bluhm B."/>
            <person name="Cannon C."/>
            <person name="Castanera R."/>
            <person name="Culley D."/>
            <person name="Daum C."/>
            <person name="Ezra D."/>
            <person name="Gonzalez J."/>
            <person name="Henrissat B."/>
            <person name="Kuo A."/>
            <person name="Liang C."/>
            <person name="Lipzen A."/>
            <person name="Lutzoni F."/>
            <person name="Magnuson J."/>
            <person name="Mondo S."/>
            <person name="Nolan M."/>
            <person name="Ohm R."/>
            <person name="Pangilinan J."/>
            <person name="Park H.-J."/>
            <person name="Ramirez L."/>
            <person name="Alfaro M."/>
            <person name="Sun H."/>
            <person name="Tritt A."/>
            <person name="Yoshinaga Y."/>
            <person name="Zwiers L.-H."/>
            <person name="Turgeon B."/>
            <person name="Goodwin S."/>
            <person name="Spatafora J."/>
            <person name="Crous P."/>
            <person name="Grigoriev I."/>
        </authorList>
    </citation>
    <scope>NUCLEOTIDE SEQUENCE</scope>
    <source>
        <strain evidence="1">CBS 122367</strain>
    </source>
</reference>
<name>A0A6G1JCA6_9PLEO</name>
<dbReference type="Gene3D" id="3.40.50.10320">
    <property type="entry name" value="LmbE-like"/>
    <property type="match status" value="1"/>
</dbReference>
<dbReference type="Proteomes" id="UP000799291">
    <property type="component" value="Unassembled WGS sequence"/>
</dbReference>
<evidence type="ECO:0000313" key="2">
    <source>
        <dbReference type="Proteomes" id="UP000799291"/>
    </source>
</evidence>
<proteinExistence type="predicted"/>
<organism evidence="1 2">
    <name type="scientific">Lentithecium fluviatile CBS 122367</name>
    <dbReference type="NCBI Taxonomy" id="1168545"/>
    <lineage>
        <taxon>Eukaryota</taxon>
        <taxon>Fungi</taxon>
        <taxon>Dikarya</taxon>
        <taxon>Ascomycota</taxon>
        <taxon>Pezizomycotina</taxon>
        <taxon>Dothideomycetes</taxon>
        <taxon>Pleosporomycetidae</taxon>
        <taxon>Pleosporales</taxon>
        <taxon>Massarineae</taxon>
        <taxon>Lentitheciaceae</taxon>
        <taxon>Lentithecium</taxon>
    </lineage>
</organism>
<dbReference type="OrthoDB" id="203440at2759"/>
<dbReference type="EMBL" id="MU005574">
    <property type="protein sequence ID" value="KAF2687851.1"/>
    <property type="molecule type" value="Genomic_DNA"/>
</dbReference>
<dbReference type="AlphaFoldDB" id="A0A6G1JCA6"/>
<evidence type="ECO:0000313" key="1">
    <source>
        <dbReference type="EMBL" id="KAF2687851.1"/>
    </source>
</evidence>